<proteinExistence type="predicted"/>
<accession>A0AAV0H8Q0</accession>
<dbReference type="AlphaFoldDB" id="A0AAV0H8Q0"/>
<evidence type="ECO:0000313" key="2">
    <source>
        <dbReference type="Proteomes" id="UP001154282"/>
    </source>
</evidence>
<comment type="caution">
    <text evidence="1">The sequence shown here is derived from an EMBL/GenBank/DDBJ whole genome shotgun (WGS) entry which is preliminary data.</text>
</comment>
<sequence length="39" mass="4106">MRSYGHIAQPHAVLFYSQRTSPGGLLISEATGVSDTSIG</sequence>
<dbReference type="Proteomes" id="UP001154282">
    <property type="component" value="Unassembled WGS sequence"/>
</dbReference>
<name>A0AAV0H8Q0_9ROSI</name>
<gene>
    <name evidence="1" type="ORF">LITE_LOCUS3246</name>
</gene>
<reference evidence="1" key="1">
    <citation type="submission" date="2022-08" db="EMBL/GenBank/DDBJ databases">
        <authorList>
            <person name="Gutierrez-Valencia J."/>
        </authorList>
    </citation>
    <scope>NUCLEOTIDE SEQUENCE</scope>
</reference>
<dbReference type="EMBL" id="CAMGYJ010000002">
    <property type="protein sequence ID" value="CAI0381676.1"/>
    <property type="molecule type" value="Genomic_DNA"/>
</dbReference>
<protein>
    <submittedName>
        <fullName evidence="1">Uncharacterized protein</fullName>
    </submittedName>
</protein>
<organism evidence="1 2">
    <name type="scientific">Linum tenue</name>
    <dbReference type="NCBI Taxonomy" id="586396"/>
    <lineage>
        <taxon>Eukaryota</taxon>
        <taxon>Viridiplantae</taxon>
        <taxon>Streptophyta</taxon>
        <taxon>Embryophyta</taxon>
        <taxon>Tracheophyta</taxon>
        <taxon>Spermatophyta</taxon>
        <taxon>Magnoliopsida</taxon>
        <taxon>eudicotyledons</taxon>
        <taxon>Gunneridae</taxon>
        <taxon>Pentapetalae</taxon>
        <taxon>rosids</taxon>
        <taxon>fabids</taxon>
        <taxon>Malpighiales</taxon>
        <taxon>Linaceae</taxon>
        <taxon>Linum</taxon>
    </lineage>
</organism>
<keyword evidence="2" id="KW-1185">Reference proteome</keyword>
<evidence type="ECO:0000313" key="1">
    <source>
        <dbReference type="EMBL" id="CAI0381676.1"/>
    </source>
</evidence>